<proteinExistence type="predicted"/>
<organism evidence="2 3">
    <name type="scientific">Candidatus Bilamarchaeum dharawalense</name>
    <dbReference type="NCBI Taxonomy" id="2885759"/>
    <lineage>
        <taxon>Archaea</taxon>
        <taxon>Candidatus Micrarchaeota</taxon>
        <taxon>Candidatus Micrarchaeia</taxon>
        <taxon>Candidatus Anstonellales</taxon>
        <taxon>Candidatus Bilamarchaeaceae</taxon>
        <taxon>Candidatus Bilamarchaeum</taxon>
    </lineage>
</organism>
<gene>
    <name evidence="2" type="ORF">LFW2832_00869</name>
</gene>
<accession>A0A5E4LT84</accession>
<dbReference type="PROSITE" id="PS51257">
    <property type="entry name" value="PROKAR_LIPOPROTEIN"/>
    <property type="match status" value="1"/>
</dbReference>
<evidence type="ECO:0000256" key="1">
    <source>
        <dbReference type="SAM" id="MobiDB-lite"/>
    </source>
</evidence>
<dbReference type="Proteomes" id="UP000789941">
    <property type="component" value="Unassembled WGS sequence"/>
</dbReference>
<reference evidence="2 3" key="1">
    <citation type="submission" date="2019-08" db="EMBL/GenBank/DDBJ databases">
        <authorList>
            <person name="Vazquez-Campos X."/>
        </authorList>
    </citation>
    <scope>NUCLEOTIDE SEQUENCE [LARGE SCALE GENOMIC DNA]</scope>
    <source>
        <strain evidence="2">LFW-283_2</strain>
    </source>
</reference>
<comment type="caution">
    <text evidence="2">The sequence shown here is derived from an EMBL/GenBank/DDBJ whole genome shotgun (WGS) entry which is preliminary data.</text>
</comment>
<evidence type="ECO:0000313" key="2">
    <source>
        <dbReference type="EMBL" id="VVC04308.1"/>
    </source>
</evidence>
<dbReference type="EMBL" id="CABMJJ010000009">
    <property type="protein sequence ID" value="VVC04308.1"/>
    <property type="molecule type" value="Genomic_DNA"/>
</dbReference>
<evidence type="ECO:0000313" key="3">
    <source>
        <dbReference type="Proteomes" id="UP000789941"/>
    </source>
</evidence>
<evidence type="ECO:0008006" key="4">
    <source>
        <dbReference type="Google" id="ProtNLM"/>
    </source>
</evidence>
<protein>
    <recommendedName>
        <fullName evidence="4">Lipoprotein</fullName>
    </recommendedName>
</protein>
<sequence>MVGKFILVILLISSIFVFGCCSLTPGDNGQTTGPTGSGLPTDAGSQAGNGLPNNGGSTSGNSNDLAGKTFEALTAMGVPLECDVSSTSQGQTVNVKIYMKGNQEMRTEIPAASGDCTKMVGIMKGQTYYVGCADGTMFPGCQWLMIEQSNGNQGVAGSFQTPDYSDVPTSKIDCRPWLYDPSKFATPGKVCSMDDLMKSYET</sequence>
<dbReference type="AlphaFoldDB" id="A0A5E4LT84"/>
<name>A0A5E4LT84_9ARCH</name>
<feature type="region of interest" description="Disordered" evidence="1">
    <location>
        <begin position="29"/>
        <end position="63"/>
    </location>
</feature>
<feature type="compositionally biased region" description="Low complexity" evidence="1">
    <location>
        <begin position="48"/>
        <end position="63"/>
    </location>
</feature>